<proteinExistence type="predicted"/>
<dbReference type="Proteomes" id="UP000821865">
    <property type="component" value="Chromosome 11"/>
</dbReference>
<keyword evidence="2" id="KW-1185">Reference proteome</keyword>
<reference evidence="1" key="1">
    <citation type="submission" date="2020-05" db="EMBL/GenBank/DDBJ databases">
        <title>Large-scale comparative analyses of tick genomes elucidate their genetic diversity and vector capacities.</title>
        <authorList>
            <person name="Jia N."/>
            <person name="Wang J."/>
            <person name="Shi W."/>
            <person name="Du L."/>
            <person name="Sun Y."/>
            <person name="Zhan W."/>
            <person name="Jiang J."/>
            <person name="Wang Q."/>
            <person name="Zhang B."/>
            <person name="Ji P."/>
            <person name="Sakyi L.B."/>
            <person name="Cui X."/>
            <person name="Yuan T."/>
            <person name="Jiang B."/>
            <person name="Yang W."/>
            <person name="Lam T.T.-Y."/>
            <person name="Chang Q."/>
            <person name="Ding S."/>
            <person name="Wang X."/>
            <person name="Zhu J."/>
            <person name="Ruan X."/>
            <person name="Zhao L."/>
            <person name="Wei J."/>
            <person name="Que T."/>
            <person name="Du C."/>
            <person name="Cheng J."/>
            <person name="Dai P."/>
            <person name="Han X."/>
            <person name="Huang E."/>
            <person name="Gao Y."/>
            <person name="Liu J."/>
            <person name="Shao H."/>
            <person name="Ye R."/>
            <person name="Li L."/>
            <person name="Wei W."/>
            <person name="Wang X."/>
            <person name="Wang C."/>
            <person name="Yang T."/>
            <person name="Huo Q."/>
            <person name="Li W."/>
            <person name="Guo W."/>
            <person name="Chen H."/>
            <person name="Zhou L."/>
            <person name="Ni X."/>
            <person name="Tian J."/>
            <person name="Zhou Y."/>
            <person name="Sheng Y."/>
            <person name="Liu T."/>
            <person name="Pan Y."/>
            <person name="Xia L."/>
            <person name="Li J."/>
            <person name="Zhao F."/>
            <person name="Cao W."/>
        </authorList>
    </citation>
    <scope>NUCLEOTIDE SEQUENCE</scope>
    <source>
        <strain evidence="1">Dsil-2018</strain>
    </source>
</reference>
<comment type="caution">
    <text evidence="1">The sequence shown here is derived from an EMBL/GenBank/DDBJ whole genome shotgun (WGS) entry which is preliminary data.</text>
</comment>
<sequence>MYARRSRYSVLLVLPSPGYCITIVRDCTSIVQQLLALSGDVESNPGPSTRSNSTQASCDIIAALEEIRSGQASLLNEMKSIRAKISKNEKLFDDIKMRLTKIEDDVSSITALKAEVSCVKTVVDKNTKAISDISSGLNDSEDRARRSNLMFFWRR</sequence>
<name>A0ACB8DLG1_DERSI</name>
<dbReference type="EMBL" id="CM023480">
    <property type="protein sequence ID" value="KAH7971419.1"/>
    <property type="molecule type" value="Genomic_DNA"/>
</dbReference>
<accession>A0ACB8DLG1</accession>
<gene>
    <name evidence="1" type="ORF">HPB49_023667</name>
</gene>
<evidence type="ECO:0000313" key="1">
    <source>
        <dbReference type="EMBL" id="KAH7971419.1"/>
    </source>
</evidence>
<organism evidence="1 2">
    <name type="scientific">Dermacentor silvarum</name>
    <name type="common">Tick</name>
    <dbReference type="NCBI Taxonomy" id="543639"/>
    <lineage>
        <taxon>Eukaryota</taxon>
        <taxon>Metazoa</taxon>
        <taxon>Ecdysozoa</taxon>
        <taxon>Arthropoda</taxon>
        <taxon>Chelicerata</taxon>
        <taxon>Arachnida</taxon>
        <taxon>Acari</taxon>
        <taxon>Parasitiformes</taxon>
        <taxon>Ixodida</taxon>
        <taxon>Ixodoidea</taxon>
        <taxon>Ixodidae</taxon>
        <taxon>Rhipicephalinae</taxon>
        <taxon>Dermacentor</taxon>
    </lineage>
</organism>
<evidence type="ECO:0000313" key="2">
    <source>
        <dbReference type="Proteomes" id="UP000821865"/>
    </source>
</evidence>
<protein>
    <submittedName>
        <fullName evidence="1">Uncharacterized protein</fullName>
    </submittedName>
</protein>